<keyword evidence="1" id="KW-1133">Transmembrane helix</keyword>
<dbReference type="AlphaFoldDB" id="B8FAN3"/>
<accession>B8FAN3</accession>
<dbReference type="Proteomes" id="UP000000739">
    <property type="component" value="Chromosome"/>
</dbReference>
<evidence type="ECO:0000313" key="2">
    <source>
        <dbReference type="EMBL" id="ACL03329.1"/>
    </source>
</evidence>
<keyword evidence="1" id="KW-0812">Transmembrane</keyword>
<keyword evidence="1" id="KW-0472">Membrane</keyword>
<dbReference type="RefSeq" id="WP_012610763.1">
    <property type="nucleotide sequence ID" value="NC_011768.1"/>
</dbReference>
<evidence type="ECO:0000313" key="3">
    <source>
        <dbReference type="Proteomes" id="UP000000739"/>
    </source>
</evidence>
<reference evidence="2 3" key="1">
    <citation type="journal article" date="2012" name="Environ. Microbiol.">
        <title>The genome sequence of Desulfatibacillum alkenivorans AK-01: a blueprint for anaerobic alkane oxidation.</title>
        <authorList>
            <person name="Callaghan A.V."/>
            <person name="Morris B.E."/>
            <person name="Pereira I.A."/>
            <person name="McInerney M.J."/>
            <person name="Austin R.N."/>
            <person name="Groves J.T."/>
            <person name="Kukor J.J."/>
            <person name="Suflita J.M."/>
            <person name="Young L.Y."/>
            <person name="Zylstra G.J."/>
            <person name="Wawrik B."/>
        </authorList>
    </citation>
    <scope>NUCLEOTIDE SEQUENCE [LARGE SCALE GENOMIC DNA]</scope>
    <source>
        <strain evidence="2 3">AK-01</strain>
    </source>
</reference>
<name>B8FAN3_DESAL</name>
<keyword evidence="3" id="KW-1185">Reference proteome</keyword>
<sequence length="56" mass="6238">MQTVGAADIVFILCIVAGLIGLYINRPTKRAWDDDVLNQIYGEGKVEVFRDAPFPK</sequence>
<organism evidence="2 3">
    <name type="scientific">Desulfatibacillum aliphaticivorans</name>
    <dbReference type="NCBI Taxonomy" id="218208"/>
    <lineage>
        <taxon>Bacteria</taxon>
        <taxon>Pseudomonadati</taxon>
        <taxon>Thermodesulfobacteriota</taxon>
        <taxon>Desulfobacteria</taxon>
        <taxon>Desulfobacterales</taxon>
        <taxon>Desulfatibacillaceae</taxon>
        <taxon>Desulfatibacillum</taxon>
    </lineage>
</organism>
<dbReference type="HOGENOM" id="CLU_3006707_0_0_7"/>
<protein>
    <submittedName>
        <fullName evidence="2">Uncharacterized protein</fullName>
    </submittedName>
</protein>
<dbReference type="EMBL" id="CP001322">
    <property type="protein sequence ID" value="ACL03329.1"/>
    <property type="molecule type" value="Genomic_DNA"/>
</dbReference>
<gene>
    <name evidence="2" type="ordered locus">Dalk_1631</name>
</gene>
<dbReference type="KEGG" id="dal:Dalk_1631"/>
<feature type="transmembrane region" description="Helical" evidence="1">
    <location>
        <begin position="6"/>
        <end position="24"/>
    </location>
</feature>
<evidence type="ECO:0000256" key="1">
    <source>
        <dbReference type="SAM" id="Phobius"/>
    </source>
</evidence>
<proteinExistence type="predicted"/>